<dbReference type="PANTHER" id="PTHR43685:SF11">
    <property type="entry name" value="GLYCOSYLTRANSFERASE TAGX-RELATED"/>
    <property type="match status" value="1"/>
</dbReference>
<protein>
    <submittedName>
        <fullName evidence="2">Glycosyltransferase</fullName>
    </submittedName>
</protein>
<dbReference type="InterPro" id="IPR001173">
    <property type="entry name" value="Glyco_trans_2-like"/>
</dbReference>
<keyword evidence="3" id="KW-1185">Reference proteome</keyword>
<dbReference type="AlphaFoldDB" id="A0A4Q5J9K4"/>
<reference evidence="2 3" key="1">
    <citation type="submission" date="2019-01" db="EMBL/GenBank/DDBJ databases">
        <title>Nocardioides guangzhouensis sp. nov., an actinobacterium isolated from soil.</title>
        <authorList>
            <person name="Fu Y."/>
            <person name="Cai Y."/>
            <person name="Lin Z."/>
            <person name="Chen P."/>
        </authorList>
    </citation>
    <scope>NUCLEOTIDE SEQUENCE [LARGE SCALE GENOMIC DNA]</scope>
    <source>
        <strain evidence="2 3">NBRC 105384</strain>
    </source>
</reference>
<dbReference type="InterPro" id="IPR029044">
    <property type="entry name" value="Nucleotide-diphossugar_trans"/>
</dbReference>
<sequence>MSLDLHVGDLTALRRAVGRLDREATASTFTLEVDACTTTPTLSSHPSWPRLVRLAVTTKGDGALLEAEFAEPAPVRAVVAAVARSVTQGHLDWPGWPDTAVGVTEVDVEADFPPDLVVGEQPPSLEGLPDPHPVLTRATVVVATGPEPTWADAGDVTGGPLALGPLDHRTLNPVGFKRQHRQPLAHLVAHDDPTRLTLRTAKGDRVLDARHGPSEADLDGIRRLAAVHVGWTGARGPHAYARVVAGLAMAGVPLVADEVPAWAHGLLDPALVALLTAGPRDLDDIVEREAHSIRLRRTALAAHGAAGWHRAAGAAHGLQTTPPPTVSVLLPTRRPEQVAFALRQVARQRDVDLELVLVTHGFTAAEADLVAFRATGTPLTVLEAPGDEPFGAILNRAVRAASGDVLLKVDDDDWYGRDFVADLLLARDYSGAEVVGTPPEFTFVEPLWLTVRRQDATEAHRPVVAGGTMLMDRGTVAAIGGFRETRKYVDAGLLRAVTDAGGTVYRSHGHGYVLRRGAQGHTWDPGLGYFVGRKLSWHQWRGFTPSPLLDPDDEDRPRKQT</sequence>
<evidence type="ECO:0000313" key="2">
    <source>
        <dbReference type="EMBL" id="RYU14511.1"/>
    </source>
</evidence>
<name>A0A4Q5J9K4_9ACTN</name>
<accession>A0A4Q5J9K4</accession>
<gene>
    <name evidence="2" type="ORF">ETU37_02995</name>
</gene>
<evidence type="ECO:0000313" key="3">
    <source>
        <dbReference type="Proteomes" id="UP000291189"/>
    </source>
</evidence>
<proteinExistence type="predicted"/>
<dbReference type="SUPFAM" id="SSF53448">
    <property type="entry name" value="Nucleotide-diphospho-sugar transferases"/>
    <property type="match status" value="1"/>
</dbReference>
<organism evidence="2 3">
    <name type="scientific">Nocardioides iriomotensis</name>
    <dbReference type="NCBI Taxonomy" id="715784"/>
    <lineage>
        <taxon>Bacteria</taxon>
        <taxon>Bacillati</taxon>
        <taxon>Actinomycetota</taxon>
        <taxon>Actinomycetes</taxon>
        <taxon>Propionibacteriales</taxon>
        <taxon>Nocardioidaceae</taxon>
        <taxon>Nocardioides</taxon>
    </lineage>
</organism>
<dbReference type="PANTHER" id="PTHR43685">
    <property type="entry name" value="GLYCOSYLTRANSFERASE"/>
    <property type="match status" value="1"/>
</dbReference>
<comment type="caution">
    <text evidence="2">The sequence shown here is derived from an EMBL/GenBank/DDBJ whole genome shotgun (WGS) entry which is preliminary data.</text>
</comment>
<feature type="domain" description="Glycosyltransferase 2-like" evidence="1">
    <location>
        <begin position="335"/>
        <end position="445"/>
    </location>
</feature>
<dbReference type="RefSeq" id="WP_129985395.1">
    <property type="nucleotide sequence ID" value="NZ_SDPU01000010.1"/>
</dbReference>
<dbReference type="OrthoDB" id="6713581at2"/>
<dbReference type="Pfam" id="PF00535">
    <property type="entry name" value="Glycos_transf_2"/>
    <property type="match status" value="1"/>
</dbReference>
<dbReference type="Proteomes" id="UP000291189">
    <property type="component" value="Unassembled WGS sequence"/>
</dbReference>
<dbReference type="EMBL" id="SDPU01000010">
    <property type="protein sequence ID" value="RYU14511.1"/>
    <property type="molecule type" value="Genomic_DNA"/>
</dbReference>
<keyword evidence="2" id="KW-0808">Transferase</keyword>
<dbReference type="InterPro" id="IPR050834">
    <property type="entry name" value="Glycosyltransf_2"/>
</dbReference>
<dbReference type="GO" id="GO:0016740">
    <property type="term" value="F:transferase activity"/>
    <property type="evidence" value="ECO:0007669"/>
    <property type="project" value="UniProtKB-KW"/>
</dbReference>
<evidence type="ECO:0000259" key="1">
    <source>
        <dbReference type="Pfam" id="PF00535"/>
    </source>
</evidence>
<dbReference type="Gene3D" id="3.90.550.10">
    <property type="entry name" value="Spore Coat Polysaccharide Biosynthesis Protein SpsA, Chain A"/>
    <property type="match status" value="1"/>
</dbReference>